<feature type="region of interest" description="Disordered" evidence="1">
    <location>
        <begin position="41"/>
        <end position="110"/>
    </location>
</feature>
<feature type="compositionally biased region" description="Basic and acidic residues" evidence="1">
    <location>
        <begin position="72"/>
        <end position="88"/>
    </location>
</feature>
<name>A0ABD1QRL6_9LAMI</name>
<feature type="compositionally biased region" description="Basic and acidic residues" evidence="1">
    <location>
        <begin position="1"/>
        <end position="14"/>
    </location>
</feature>
<gene>
    <name evidence="2" type="ORF">Fot_47871</name>
</gene>
<evidence type="ECO:0000256" key="1">
    <source>
        <dbReference type="SAM" id="MobiDB-lite"/>
    </source>
</evidence>
<dbReference type="EMBL" id="JBFOLJ010000014">
    <property type="protein sequence ID" value="KAL2478857.1"/>
    <property type="molecule type" value="Genomic_DNA"/>
</dbReference>
<evidence type="ECO:0000313" key="2">
    <source>
        <dbReference type="EMBL" id="KAL2478857.1"/>
    </source>
</evidence>
<sequence>MILHGKTADQEQKKTLSRLSFKARDKDPPCHLRACNLECRSNRQEIGKQKRKKRSLGRGQKRPTITASTASKPRESSKCSLRNEKDLEVLEEDGLTRKTKKSRTASSKSS</sequence>
<proteinExistence type="predicted"/>
<evidence type="ECO:0000313" key="3">
    <source>
        <dbReference type="Proteomes" id="UP001604277"/>
    </source>
</evidence>
<dbReference type="AlphaFoldDB" id="A0ABD1QRL6"/>
<organism evidence="2 3">
    <name type="scientific">Forsythia ovata</name>
    <dbReference type="NCBI Taxonomy" id="205694"/>
    <lineage>
        <taxon>Eukaryota</taxon>
        <taxon>Viridiplantae</taxon>
        <taxon>Streptophyta</taxon>
        <taxon>Embryophyta</taxon>
        <taxon>Tracheophyta</taxon>
        <taxon>Spermatophyta</taxon>
        <taxon>Magnoliopsida</taxon>
        <taxon>eudicotyledons</taxon>
        <taxon>Gunneridae</taxon>
        <taxon>Pentapetalae</taxon>
        <taxon>asterids</taxon>
        <taxon>lamiids</taxon>
        <taxon>Lamiales</taxon>
        <taxon>Oleaceae</taxon>
        <taxon>Forsythieae</taxon>
        <taxon>Forsythia</taxon>
    </lineage>
</organism>
<keyword evidence="3" id="KW-1185">Reference proteome</keyword>
<feature type="region of interest" description="Disordered" evidence="1">
    <location>
        <begin position="1"/>
        <end position="29"/>
    </location>
</feature>
<protein>
    <submittedName>
        <fullName evidence="2">Uncharacterized protein</fullName>
    </submittedName>
</protein>
<feature type="compositionally biased region" description="Basic residues" evidence="1">
    <location>
        <begin position="49"/>
        <end position="61"/>
    </location>
</feature>
<dbReference type="Proteomes" id="UP001604277">
    <property type="component" value="Unassembled WGS sequence"/>
</dbReference>
<comment type="caution">
    <text evidence="2">The sequence shown here is derived from an EMBL/GenBank/DDBJ whole genome shotgun (WGS) entry which is preliminary data.</text>
</comment>
<reference evidence="3" key="1">
    <citation type="submission" date="2024-07" db="EMBL/GenBank/DDBJ databases">
        <title>Two chromosome-level genome assemblies of Korean endemic species Abeliophyllum distichum and Forsythia ovata (Oleaceae).</title>
        <authorList>
            <person name="Jang H."/>
        </authorList>
    </citation>
    <scope>NUCLEOTIDE SEQUENCE [LARGE SCALE GENOMIC DNA]</scope>
</reference>
<accession>A0ABD1QRL6</accession>